<organism evidence="1 2">
    <name type="scientific">Neophaeococcomyces mojaviensis</name>
    <dbReference type="NCBI Taxonomy" id="3383035"/>
    <lineage>
        <taxon>Eukaryota</taxon>
        <taxon>Fungi</taxon>
        <taxon>Dikarya</taxon>
        <taxon>Ascomycota</taxon>
        <taxon>Pezizomycotina</taxon>
        <taxon>Eurotiomycetes</taxon>
        <taxon>Chaetothyriomycetidae</taxon>
        <taxon>Chaetothyriales</taxon>
        <taxon>Chaetothyriales incertae sedis</taxon>
        <taxon>Neophaeococcomyces</taxon>
    </lineage>
</organism>
<name>A0ACC2ZSQ9_9EURO</name>
<sequence>MTLHEATFTLRKPPYTYFHLRVTSYVPSSVSGRPQTVTEVLDEITLRAHLTAALNQYLGLTGAAIPIDILKVEGPRNEGWIRLPAEDESAVAAALAQWTGKGGVTVRIASRGSWLGGVIGNGDGVSDTRLWSLEP</sequence>
<evidence type="ECO:0000313" key="1">
    <source>
        <dbReference type="EMBL" id="KAJ9650666.1"/>
    </source>
</evidence>
<protein>
    <submittedName>
        <fullName evidence="1">Uncharacterized protein</fullName>
    </submittedName>
</protein>
<proteinExistence type="predicted"/>
<gene>
    <name evidence="1" type="ORF">H2198_010029</name>
</gene>
<keyword evidence="2" id="KW-1185">Reference proteome</keyword>
<reference evidence="1" key="1">
    <citation type="submission" date="2022-10" db="EMBL/GenBank/DDBJ databases">
        <title>Culturing micro-colonial fungi from biological soil crusts in the Mojave desert and describing Neophaeococcomyces mojavensis, and introducing the new genera and species Taxawa tesnikishii.</title>
        <authorList>
            <person name="Kurbessoian T."/>
            <person name="Stajich J.E."/>
        </authorList>
    </citation>
    <scope>NUCLEOTIDE SEQUENCE</scope>
    <source>
        <strain evidence="1">JES_112</strain>
    </source>
</reference>
<dbReference type="EMBL" id="JAPDRQ010000320">
    <property type="protein sequence ID" value="KAJ9650666.1"/>
    <property type="molecule type" value="Genomic_DNA"/>
</dbReference>
<evidence type="ECO:0000313" key="2">
    <source>
        <dbReference type="Proteomes" id="UP001172386"/>
    </source>
</evidence>
<comment type="caution">
    <text evidence="1">The sequence shown here is derived from an EMBL/GenBank/DDBJ whole genome shotgun (WGS) entry which is preliminary data.</text>
</comment>
<accession>A0ACC2ZSQ9</accession>
<dbReference type="Proteomes" id="UP001172386">
    <property type="component" value="Unassembled WGS sequence"/>
</dbReference>